<proteinExistence type="predicted"/>
<protein>
    <submittedName>
        <fullName evidence="8">Arginine/ornithine antiporter ArcD</fullName>
    </submittedName>
</protein>
<feature type="transmembrane region" description="Helical" evidence="7">
    <location>
        <begin position="181"/>
        <end position="204"/>
    </location>
</feature>
<evidence type="ECO:0000256" key="3">
    <source>
        <dbReference type="ARBA" id="ARBA00022475"/>
    </source>
</evidence>
<evidence type="ECO:0000256" key="7">
    <source>
        <dbReference type="SAM" id="Phobius"/>
    </source>
</evidence>
<dbReference type="GO" id="GO:0005886">
    <property type="term" value="C:plasma membrane"/>
    <property type="evidence" value="ECO:0007669"/>
    <property type="project" value="UniProtKB-SubCell"/>
</dbReference>
<evidence type="ECO:0000313" key="8">
    <source>
        <dbReference type="EMBL" id="GAL08145.1"/>
    </source>
</evidence>
<keyword evidence="5 7" id="KW-1133">Transmembrane helix</keyword>
<keyword evidence="4 7" id="KW-0812">Transmembrane</keyword>
<keyword evidence="6 7" id="KW-0472">Membrane</keyword>
<sequence>MSTWQLETGMGWIGWVGVLAWSVCREFRSTFWPKFRQDKSYQHWVWASVVVLFMLWQLEAGLQAGLQVHFLAMTVLVLCHGWRIACWMGAVPILLMGMMGLLPWSTMGLYGLLTVVIPAWCSFAVFQLTYRYLPHHLFIYLFVAAFFNGALTMTAHQLTTAAVMGLSGAFSWGYILDNYLVLLPLLLFPEALLNGMAITLLVVYKPEWVRSFHDNDYLMK</sequence>
<feature type="transmembrane region" description="Helical" evidence="7">
    <location>
        <begin position="40"/>
        <end position="58"/>
    </location>
</feature>
<organism evidence="8 9">
    <name type="scientific">Photobacterium aphoticum</name>
    <dbReference type="NCBI Taxonomy" id="754436"/>
    <lineage>
        <taxon>Bacteria</taxon>
        <taxon>Pseudomonadati</taxon>
        <taxon>Pseudomonadota</taxon>
        <taxon>Gammaproteobacteria</taxon>
        <taxon>Vibrionales</taxon>
        <taxon>Vibrionaceae</taxon>
        <taxon>Photobacterium</taxon>
    </lineage>
</organism>
<evidence type="ECO:0000256" key="5">
    <source>
        <dbReference type="ARBA" id="ARBA00022989"/>
    </source>
</evidence>
<dbReference type="eggNOG" id="COG3235">
    <property type="taxonomic scope" value="Bacteria"/>
</dbReference>
<dbReference type="EMBL" id="BBMN01000022">
    <property type="protein sequence ID" value="GAL08145.1"/>
    <property type="molecule type" value="Genomic_DNA"/>
</dbReference>
<comment type="subcellular location">
    <subcellularLocation>
        <location evidence="1">Cell membrane</location>
        <topology evidence="1">Multi-pass membrane protein</topology>
    </subcellularLocation>
</comment>
<feature type="transmembrane region" description="Helical" evidence="7">
    <location>
        <begin position="107"/>
        <end position="126"/>
    </location>
</feature>
<dbReference type="InterPro" id="IPR002751">
    <property type="entry name" value="CbiM/NikMN"/>
</dbReference>
<comment type="caution">
    <text evidence="8">The sequence shown here is derived from an EMBL/GenBank/DDBJ whole genome shotgun (WGS) entry which is preliminary data.</text>
</comment>
<dbReference type="Gene3D" id="1.10.1760.20">
    <property type="match status" value="1"/>
</dbReference>
<accession>A0A090QY80</accession>
<feature type="transmembrane region" description="Helical" evidence="7">
    <location>
        <begin position="132"/>
        <end position="151"/>
    </location>
</feature>
<name>A0A090QY80_9GAMM</name>
<gene>
    <name evidence="8" type="ORF">JCM19237_199</name>
</gene>
<evidence type="ECO:0000256" key="4">
    <source>
        <dbReference type="ARBA" id="ARBA00022692"/>
    </source>
</evidence>
<keyword evidence="2" id="KW-0813">Transport</keyword>
<dbReference type="Proteomes" id="UP000029227">
    <property type="component" value="Unassembled WGS sequence"/>
</dbReference>
<evidence type="ECO:0000313" key="9">
    <source>
        <dbReference type="Proteomes" id="UP000029227"/>
    </source>
</evidence>
<dbReference type="STRING" id="754436.JCM19237_199"/>
<evidence type="ECO:0000256" key="2">
    <source>
        <dbReference type="ARBA" id="ARBA00022448"/>
    </source>
</evidence>
<dbReference type="GO" id="GO:0000041">
    <property type="term" value="P:transition metal ion transport"/>
    <property type="evidence" value="ECO:0007669"/>
    <property type="project" value="InterPro"/>
</dbReference>
<reference evidence="8 9" key="1">
    <citation type="journal article" date="2014" name="Genome Announc.">
        <title>Draft Genome Sequences of Two Vibrionaceae Species, Vibrio ponticus C121 and Photobacterium aphoticum C119, Isolated as Coral Reef Microbiota.</title>
        <authorList>
            <person name="Al-saari N."/>
            <person name="Meirelles P.M."/>
            <person name="Mino S."/>
            <person name="Suda W."/>
            <person name="Oshima K."/>
            <person name="Hattori M."/>
            <person name="Ohkuma M."/>
            <person name="Thompson F.L."/>
            <person name="Gomez-Gil B."/>
            <person name="Sawabe T."/>
            <person name="Sawabe T."/>
        </authorList>
    </citation>
    <scope>NUCLEOTIDE SEQUENCE [LARGE SCALE GENOMIC DNA]</scope>
    <source>
        <strain evidence="8 9">JCM 19237</strain>
    </source>
</reference>
<feature type="transmembrane region" description="Helical" evidence="7">
    <location>
        <begin position="12"/>
        <end position="28"/>
    </location>
</feature>
<dbReference type="Pfam" id="PF01891">
    <property type="entry name" value="CbiM"/>
    <property type="match status" value="1"/>
</dbReference>
<evidence type="ECO:0000256" key="1">
    <source>
        <dbReference type="ARBA" id="ARBA00004651"/>
    </source>
</evidence>
<evidence type="ECO:0000256" key="6">
    <source>
        <dbReference type="ARBA" id="ARBA00023136"/>
    </source>
</evidence>
<keyword evidence="3" id="KW-1003">Cell membrane</keyword>
<dbReference type="AlphaFoldDB" id="A0A090QY80"/>